<evidence type="ECO:0000259" key="2">
    <source>
        <dbReference type="Pfam" id="PF22725"/>
    </source>
</evidence>
<accession>A0A9X2JCN0</accession>
<dbReference type="Gene3D" id="3.30.360.10">
    <property type="entry name" value="Dihydrodipicolinate Reductase, domain 2"/>
    <property type="match status" value="1"/>
</dbReference>
<dbReference type="InterPro" id="IPR000683">
    <property type="entry name" value="Gfo/Idh/MocA-like_OxRdtase_N"/>
</dbReference>
<dbReference type="SUPFAM" id="SSF51735">
    <property type="entry name" value="NAD(P)-binding Rossmann-fold domains"/>
    <property type="match status" value="1"/>
</dbReference>
<dbReference type="GO" id="GO:0000166">
    <property type="term" value="F:nucleotide binding"/>
    <property type="evidence" value="ECO:0007669"/>
    <property type="project" value="InterPro"/>
</dbReference>
<dbReference type="PANTHER" id="PTHR43249">
    <property type="entry name" value="UDP-N-ACETYL-2-AMINO-2-DEOXY-D-GLUCURONATE OXIDASE"/>
    <property type="match status" value="1"/>
</dbReference>
<dbReference type="EMBL" id="JAMWYS010000036">
    <property type="protein sequence ID" value="MCO4293647.1"/>
    <property type="molecule type" value="Genomic_DNA"/>
</dbReference>
<dbReference type="Proteomes" id="UP001155182">
    <property type="component" value="Unassembled WGS sequence"/>
</dbReference>
<organism evidence="3 4">
    <name type="scientific">Solitalea agri</name>
    <dbReference type="NCBI Taxonomy" id="2953739"/>
    <lineage>
        <taxon>Bacteria</taxon>
        <taxon>Pseudomonadati</taxon>
        <taxon>Bacteroidota</taxon>
        <taxon>Sphingobacteriia</taxon>
        <taxon>Sphingobacteriales</taxon>
        <taxon>Sphingobacteriaceae</taxon>
        <taxon>Solitalea</taxon>
    </lineage>
</organism>
<sequence length="365" mass="41391">MYALNQKIKFAVVGCGHIGKRHAEMILRNPEAELVALIDIKDCSSLKIDQFNVPFFQSLEEFLSSEIPVDVINIATPNGYHASQALKCLEARKNVVIEKPLALTKLDAEKVIYKALQVNKQVFAVMQNRYSPPSVWIKEVVDSGILGNIYMVQLNCYWNRDNRYYTKDSWHGTKDLDGGTLFTQFSHFIDIMYWLFGDLKNTQTKFADFNHKGLTDFEDSGFISFDLERGGMGCINYSTSVWNENLESSMTIIAENGSVKIGGQYMDKVEYCQIKDYTMPQLAPTNPGNDYGAYKGSAQNHHYVIENVVDTLKDKCSITTNALEGLKVVEIIERIYATNPSNKKHIKELSNHSEIERLAVTAKMF</sequence>
<comment type="caution">
    <text evidence="3">The sequence shown here is derived from an EMBL/GenBank/DDBJ whole genome shotgun (WGS) entry which is preliminary data.</text>
</comment>
<protein>
    <submittedName>
        <fullName evidence="3">Gfo/Idh/MocA family oxidoreductase</fullName>
    </submittedName>
</protein>
<evidence type="ECO:0000313" key="3">
    <source>
        <dbReference type="EMBL" id="MCO4293647.1"/>
    </source>
</evidence>
<dbReference type="AlphaFoldDB" id="A0A9X2JCN0"/>
<dbReference type="PANTHER" id="PTHR43249:SF1">
    <property type="entry name" value="D-GLUCOSIDE 3-DEHYDROGENASE"/>
    <property type="match status" value="1"/>
</dbReference>
<reference evidence="3" key="1">
    <citation type="submission" date="2022-06" db="EMBL/GenBank/DDBJ databases">
        <title>Solitalea sp. MAHUQ-68 isolated from rhizospheric soil.</title>
        <authorList>
            <person name="Huq M.A."/>
        </authorList>
    </citation>
    <scope>NUCLEOTIDE SEQUENCE</scope>
    <source>
        <strain evidence="3">MAHUQ-68</strain>
    </source>
</reference>
<keyword evidence="4" id="KW-1185">Reference proteome</keyword>
<feature type="domain" description="Gfo/Idh/MocA-like oxidoreductase N-terminal" evidence="1">
    <location>
        <begin position="8"/>
        <end position="123"/>
    </location>
</feature>
<gene>
    <name evidence="3" type="ORF">NF867_12305</name>
</gene>
<dbReference type="RefSeq" id="WP_252588299.1">
    <property type="nucleotide sequence ID" value="NZ_JAMWYS010000036.1"/>
</dbReference>
<dbReference type="Pfam" id="PF22725">
    <property type="entry name" value="GFO_IDH_MocA_C3"/>
    <property type="match status" value="1"/>
</dbReference>
<name>A0A9X2JCN0_9SPHI</name>
<proteinExistence type="predicted"/>
<evidence type="ECO:0000259" key="1">
    <source>
        <dbReference type="Pfam" id="PF01408"/>
    </source>
</evidence>
<feature type="domain" description="GFO/IDH/MocA-like oxidoreductase" evidence="2">
    <location>
        <begin position="137"/>
        <end position="259"/>
    </location>
</feature>
<dbReference type="InterPro" id="IPR036291">
    <property type="entry name" value="NAD(P)-bd_dom_sf"/>
</dbReference>
<dbReference type="SUPFAM" id="SSF55347">
    <property type="entry name" value="Glyceraldehyde-3-phosphate dehydrogenase-like, C-terminal domain"/>
    <property type="match status" value="1"/>
</dbReference>
<dbReference type="Pfam" id="PF01408">
    <property type="entry name" value="GFO_IDH_MocA"/>
    <property type="match status" value="1"/>
</dbReference>
<evidence type="ECO:0000313" key="4">
    <source>
        <dbReference type="Proteomes" id="UP001155182"/>
    </source>
</evidence>
<dbReference type="InterPro" id="IPR052515">
    <property type="entry name" value="Gfo/Idh/MocA_Oxidoreductase"/>
</dbReference>
<dbReference type="Gene3D" id="3.40.50.720">
    <property type="entry name" value="NAD(P)-binding Rossmann-like Domain"/>
    <property type="match status" value="1"/>
</dbReference>
<dbReference type="InterPro" id="IPR055170">
    <property type="entry name" value="GFO_IDH_MocA-like_dom"/>
</dbReference>